<organism evidence="1 2">
    <name type="scientific">Galerina marginata (strain CBS 339.88)</name>
    <dbReference type="NCBI Taxonomy" id="685588"/>
    <lineage>
        <taxon>Eukaryota</taxon>
        <taxon>Fungi</taxon>
        <taxon>Dikarya</taxon>
        <taxon>Basidiomycota</taxon>
        <taxon>Agaricomycotina</taxon>
        <taxon>Agaricomycetes</taxon>
        <taxon>Agaricomycetidae</taxon>
        <taxon>Agaricales</taxon>
        <taxon>Agaricineae</taxon>
        <taxon>Strophariaceae</taxon>
        <taxon>Galerina</taxon>
    </lineage>
</organism>
<dbReference type="Gene3D" id="3.80.10.10">
    <property type="entry name" value="Ribonuclease Inhibitor"/>
    <property type="match status" value="1"/>
</dbReference>
<evidence type="ECO:0000313" key="1">
    <source>
        <dbReference type="EMBL" id="KDR75677.1"/>
    </source>
</evidence>
<reference evidence="2" key="1">
    <citation type="journal article" date="2014" name="Proc. Natl. Acad. Sci. U.S.A.">
        <title>Extensive sampling of basidiomycete genomes demonstrates inadequacy of the white-rot/brown-rot paradigm for wood decay fungi.</title>
        <authorList>
            <person name="Riley R."/>
            <person name="Salamov A.A."/>
            <person name="Brown D.W."/>
            <person name="Nagy L.G."/>
            <person name="Floudas D."/>
            <person name="Held B.W."/>
            <person name="Levasseur A."/>
            <person name="Lombard V."/>
            <person name="Morin E."/>
            <person name="Otillar R."/>
            <person name="Lindquist E.A."/>
            <person name="Sun H."/>
            <person name="LaButti K.M."/>
            <person name="Schmutz J."/>
            <person name="Jabbour D."/>
            <person name="Luo H."/>
            <person name="Baker S.E."/>
            <person name="Pisabarro A.G."/>
            <person name="Walton J.D."/>
            <person name="Blanchette R.A."/>
            <person name="Henrissat B."/>
            <person name="Martin F."/>
            <person name="Cullen D."/>
            <person name="Hibbett D.S."/>
            <person name="Grigoriev I.V."/>
        </authorList>
    </citation>
    <scope>NUCLEOTIDE SEQUENCE [LARGE SCALE GENOMIC DNA]</scope>
    <source>
        <strain evidence="2">CBS 339.88</strain>
    </source>
</reference>
<dbReference type="OrthoDB" id="3023006at2759"/>
<name>A0A067T018_GALM3</name>
<dbReference type="InterPro" id="IPR032675">
    <property type="entry name" value="LRR_dom_sf"/>
</dbReference>
<protein>
    <submittedName>
        <fullName evidence="1">Uncharacterized protein</fullName>
    </submittedName>
</protein>
<dbReference type="Proteomes" id="UP000027222">
    <property type="component" value="Unassembled WGS sequence"/>
</dbReference>
<evidence type="ECO:0000313" key="2">
    <source>
        <dbReference type="Proteomes" id="UP000027222"/>
    </source>
</evidence>
<dbReference type="AlphaFoldDB" id="A0A067T018"/>
<accession>A0A067T018</accession>
<keyword evidence="2" id="KW-1185">Reference proteome</keyword>
<proteinExistence type="predicted"/>
<dbReference type="EMBL" id="KL142380">
    <property type="protein sequence ID" value="KDR75677.1"/>
    <property type="molecule type" value="Genomic_DNA"/>
</dbReference>
<dbReference type="STRING" id="685588.A0A067T018"/>
<gene>
    <name evidence="1" type="ORF">GALMADRAFT_248291</name>
</gene>
<sequence>MEFDLDGLATPFDEPFTIASLPPEILAQVFEQALPDRHVPGKLPFEVDLSHVSGFWREVALMTPGLWTKIDVYSPRSIPRLSLYLQRSGSQLLLDVNVNIYSYERRHGRSPTKRISLLQAMSIQLGQEIHRIRSLTLDCYFKTSPAVMLSRLVHSSAPNLRRFAVKYDVISPVTGTLPWAYNTILNRGCPRLSFLDTELPDTLPSTLSLQNLTTLYLHGLDESSGQTYTSFVEVLTTPRSLLYLSIQGTIKMNSWPLHQLGPQFELRNLKGLRLLDDGMMGVKVLLSMKAPKLESLWLDCSFDNFSFLFDAPQMSAVVGPTKFPSLRYLTIPTDSLVLSEKFSQIFPTITHLHLPHALFYHASQLQKTLTHRWPSLQTIIFSMFKEAHSGKLYSALEAALPLRRRAGKPIEKLLVDEDHLRVMRRTAGNICRLIRVEALDTSNYREIWWNKVDQIHLD</sequence>
<dbReference type="SUPFAM" id="SSF52047">
    <property type="entry name" value="RNI-like"/>
    <property type="match status" value="1"/>
</dbReference>
<dbReference type="HOGENOM" id="CLU_020999_3_3_1"/>